<reference evidence="18" key="1">
    <citation type="submission" date="2021-02" db="EMBL/GenBank/DDBJ databases">
        <authorList>
            <person name="Nowell W R."/>
        </authorList>
    </citation>
    <scope>NUCLEOTIDE SEQUENCE</scope>
    <source>
        <strain evidence="18">Ploen Becks lab</strain>
    </source>
</reference>
<dbReference type="EC" id="3.1.1.116" evidence="14"/>
<keyword evidence="4" id="KW-0597">Phosphoprotein</keyword>
<evidence type="ECO:0000256" key="16">
    <source>
        <dbReference type="SAM" id="Phobius"/>
    </source>
</evidence>
<evidence type="ECO:0000256" key="11">
    <source>
        <dbReference type="ARBA" id="ARBA00023098"/>
    </source>
</evidence>
<feature type="region of interest" description="Disordered" evidence="15">
    <location>
        <begin position="550"/>
        <end position="604"/>
    </location>
</feature>
<evidence type="ECO:0000256" key="9">
    <source>
        <dbReference type="ARBA" id="ARBA00022963"/>
    </source>
</evidence>
<feature type="transmembrane region" description="Helical" evidence="16">
    <location>
        <begin position="99"/>
        <end position="119"/>
    </location>
</feature>
<dbReference type="CDD" id="cd00519">
    <property type="entry name" value="Lipase_3"/>
    <property type="match status" value="1"/>
</dbReference>
<evidence type="ECO:0000313" key="18">
    <source>
        <dbReference type="EMBL" id="CAF0732404.1"/>
    </source>
</evidence>
<keyword evidence="11" id="KW-0443">Lipid metabolism</keyword>
<evidence type="ECO:0000256" key="2">
    <source>
        <dbReference type="ARBA" id="ARBA00004651"/>
    </source>
</evidence>
<evidence type="ECO:0000256" key="7">
    <source>
        <dbReference type="ARBA" id="ARBA00022801"/>
    </source>
</evidence>
<evidence type="ECO:0000313" key="19">
    <source>
        <dbReference type="Proteomes" id="UP000663879"/>
    </source>
</evidence>
<comment type="cofactor">
    <cofactor evidence="1">
        <name>Ca(2+)</name>
        <dbReference type="ChEBI" id="CHEBI:29108"/>
    </cofactor>
</comment>
<comment type="caution">
    <text evidence="18">The sequence shown here is derived from an EMBL/GenBank/DDBJ whole genome shotgun (WGS) entry which is preliminary data.</text>
</comment>
<keyword evidence="10 16" id="KW-1133">Transmembrane helix</keyword>
<dbReference type="GO" id="GO:0004806">
    <property type="term" value="F:triacylglycerol lipase activity"/>
    <property type="evidence" value="ECO:0007669"/>
    <property type="project" value="TreeGrafter"/>
</dbReference>
<comment type="subcellular location">
    <subcellularLocation>
        <location evidence="2">Cell membrane</location>
        <topology evidence="2">Multi-pass membrane protein</topology>
    </subcellularLocation>
</comment>
<dbReference type="SUPFAM" id="SSF53474">
    <property type="entry name" value="alpha/beta-Hydrolases"/>
    <property type="match status" value="1"/>
</dbReference>
<evidence type="ECO:0000256" key="4">
    <source>
        <dbReference type="ARBA" id="ARBA00022553"/>
    </source>
</evidence>
<dbReference type="GO" id="GO:0046340">
    <property type="term" value="P:diacylglycerol catabolic process"/>
    <property type="evidence" value="ECO:0007669"/>
    <property type="project" value="TreeGrafter"/>
</dbReference>
<evidence type="ECO:0000256" key="10">
    <source>
        <dbReference type="ARBA" id="ARBA00022989"/>
    </source>
</evidence>
<sequence length="748" mass="86517">MPGIELFNRRWNIGSDDLVYPGLLEFIIRLCWFAPQLAYFVEYKQDFKCGDIDLLHLYYIGYLVLLFFIILVQLALVYISSLGTITNTRPRAKLTKFLYLRIFLLTTEILWSFIGTFWLAKKDWNSCSKLINISVLVNIVFSWVAFSFVAVLLFIFFDPISHLPETDVHTKRHILYSRLKSIFFCCYCCLYTGNGRNVHYENSYKQISSILELIFRGGNMTPSDVLAGIILLSNKEKDQFSRESRISKKYDKLKYTRPIEQDLPRWMNINEASYYIKYAVATYSWPYYIYMNNLKGFREIYCPRQCCCCCSSKSSISEMDSDDLVQNFVIDGDTKTNRHLRAFKFLSKIKECDLIYGNFENDLFFVPFCVLVDHFKKTVVITIRGTLSLRDVITDITAECGYFDIDDLTQQPCHIGILNTADNILNKIKSMNLLEKAFDKNPGYQLVVTGHSLGAGTAVILSLKLKKDYPNVRCIAYSPPGGLVSTSLADYTKSFVMSVVLGDDIVPRLSLRSVHNLKADILKELYNCNLPKYKIIWKYSTSFIRSTKKTKSKTPVINRRSSESDLSDDTESVGPEVYNSSSNSNNSTRMLIDRADDDPANHSTNEDKLLDVAIKTIKTTKEVIRESGLNNEDNQKVISYQVRQMMSTVYETYPELQLPGNILYIYHIKSDRPEISKRCKRLRSLCSKLFCFACNSIRQLNNLEFDSRWASREEFKKILITNRVFIDHFPNTVEDGLKYFNRNQNYLA</sequence>
<feature type="compositionally biased region" description="Basic and acidic residues" evidence="15">
    <location>
        <begin position="591"/>
        <end position="604"/>
    </location>
</feature>
<accession>A0A813N2F9</accession>
<dbReference type="InterPro" id="IPR029058">
    <property type="entry name" value="AB_hydrolase_fold"/>
</dbReference>
<keyword evidence="6" id="KW-0479">Metal-binding</keyword>
<dbReference type="AlphaFoldDB" id="A0A813N2F9"/>
<dbReference type="Gene3D" id="3.40.50.1820">
    <property type="entry name" value="alpha/beta hydrolase"/>
    <property type="match status" value="1"/>
</dbReference>
<dbReference type="InterPro" id="IPR002921">
    <property type="entry name" value="Fungal_lipase-type"/>
</dbReference>
<keyword evidence="9" id="KW-0442">Lipid degradation</keyword>
<evidence type="ECO:0000256" key="13">
    <source>
        <dbReference type="ARBA" id="ARBA00024531"/>
    </source>
</evidence>
<evidence type="ECO:0000256" key="5">
    <source>
        <dbReference type="ARBA" id="ARBA00022692"/>
    </source>
</evidence>
<evidence type="ECO:0000256" key="15">
    <source>
        <dbReference type="SAM" id="MobiDB-lite"/>
    </source>
</evidence>
<organism evidence="18 19">
    <name type="scientific">Brachionus calyciflorus</name>
    <dbReference type="NCBI Taxonomy" id="104777"/>
    <lineage>
        <taxon>Eukaryota</taxon>
        <taxon>Metazoa</taxon>
        <taxon>Spiralia</taxon>
        <taxon>Gnathifera</taxon>
        <taxon>Rotifera</taxon>
        <taxon>Eurotatoria</taxon>
        <taxon>Monogononta</taxon>
        <taxon>Pseudotrocha</taxon>
        <taxon>Ploima</taxon>
        <taxon>Brachionidae</taxon>
        <taxon>Brachionus</taxon>
    </lineage>
</organism>
<evidence type="ECO:0000256" key="3">
    <source>
        <dbReference type="ARBA" id="ARBA00022475"/>
    </source>
</evidence>
<feature type="domain" description="Fungal lipase-type" evidence="17">
    <location>
        <begin position="380"/>
        <end position="511"/>
    </location>
</feature>
<evidence type="ECO:0000256" key="12">
    <source>
        <dbReference type="ARBA" id="ARBA00023136"/>
    </source>
</evidence>
<feature type="transmembrane region" description="Helical" evidence="16">
    <location>
        <begin position="131"/>
        <end position="157"/>
    </location>
</feature>
<dbReference type="Proteomes" id="UP000663879">
    <property type="component" value="Unassembled WGS sequence"/>
</dbReference>
<dbReference type="InterPro" id="IPR052214">
    <property type="entry name" value="DAG_Lipase-Related"/>
</dbReference>
<keyword evidence="8" id="KW-0106">Calcium</keyword>
<keyword evidence="7" id="KW-0378">Hydrolase</keyword>
<keyword evidence="19" id="KW-1185">Reference proteome</keyword>
<dbReference type="OrthoDB" id="438440at2759"/>
<evidence type="ECO:0000256" key="8">
    <source>
        <dbReference type="ARBA" id="ARBA00022837"/>
    </source>
</evidence>
<gene>
    <name evidence="18" type="ORF">OXX778_LOCUS2921</name>
</gene>
<dbReference type="PANTHER" id="PTHR45792">
    <property type="entry name" value="DIACYLGLYCEROL LIPASE HOMOLOG-RELATED"/>
    <property type="match status" value="1"/>
</dbReference>
<comment type="catalytic activity">
    <reaction evidence="13">
        <text>a 1,2-diacyl-sn-glycerol + H2O = a 2-acylglycerol + a fatty acid + H(+)</text>
        <dbReference type="Rhea" id="RHEA:33275"/>
        <dbReference type="ChEBI" id="CHEBI:15377"/>
        <dbReference type="ChEBI" id="CHEBI:15378"/>
        <dbReference type="ChEBI" id="CHEBI:17389"/>
        <dbReference type="ChEBI" id="CHEBI:17815"/>
        <dbReference type="ChEBI" id="CHEBI:28868"/>
        <dbReference type="EC" id="3.1.1.116"/>
    </reaction>
    <physiologicalReaction direction="left-to-right" evidence="13">
        <dbReference type="Rhea" id="RHEA:33276"/>
    </physiologicalReaction>
</comment>
<keyword evidence="3" id="KW-1003">Cell membrane</keyword>
<protein>
    <recommendedName>
        <fullName evidence="14">sn-1-specific diacylglycerol lipase</fullName>
        <ecNumber evidence="14">3.1.1.116</ecNumber>
    </recommendedName>
</protein>
<dbReference type="PANTHER" id="PTHR45792:SF2">
    <property type="entry name" value="DIACYLGLYCEROL LIPASE-BETA"/>
    <property type="match status" value="1"/>
</dbReference>
<feature type="transmembrane region" description="Helical" evidence="16">
    <location>
        <begin position="57"/>
        <end position="79"/>
    </location>
</feature>
<evidence type="ECO:0000256" key="1">
    <source>
        <dbReference type="ARBA" id="ARBA00001913"/>
    </source>
</evidence>
<name>A0A813N2F9_9BILA</name>
<dbReference type="Pfam" id="PF01764">
    <property type="entry name" value="Lipase_3"/>
    <property type="match status" value="1"/>
</dbReference>
<dbReference type="GO" id="GO:0046872">
    <property type="term" value="F:metal ion binding"/>
    <property type="evidence" value="ECO:0007669"/>
    <property type="project" value="UniProtKB-KW"/>
</dbReference>
<keyword evidence="12 16" id="KW-0472">Membrane</keyword>
<evidence type="ECO:0000256" key="14">
    <source>
        <dbReference type="ARBA" id="ARBA00026104"/>
    </source>
</evidence>
<proteinExistence type="predicted"/>
<evidence type="ECO:0000259" key="17">
    <source>
        <dbReference type="Pfam" id="PF01764"/>
    </source>
</evidence>
<evidence type="ECO:0000256" key="6">
    <source>
        <dbReference type="ARBA" id="ARBA00022723"/>
    </source>
</evidence>
<keyword evidence="5 16" id="KW-0812">Transmembrane</keyword>
<dbReference type="GO" id="GO:0005886">
    <property type="term" value="C:plasma membrane"/>
    <property type="evidence" value="ECO:0007669"/>
    <property type="project" value="UniProtKB-SubCell"/>
</dbReference>
<dbReference type="EMBL" id="CAJNOC010000244">
    <property type="protein sequence ID" value="CAF0732404.1"/>
    <property type="molecule type" value="Genomic_DNA"/>
</dbReference>
<dbReference type="GO" id="GO:0005737">
    <property type="term" value="C:cytoplasm"/>
    <property type="evidence" value="ECO:0007669"/>
    <property type="project" value="TreeGrafter"/>
</dbReference>
<dbReference type="GO" id="GO:0019369">
    <property type="term" value="P:arachidonate metabolic process"/>
    <property type="evidence" value="ECO:0007669"/>
    <property type="project" value="TreeGrafter"/>
</dbReference>
<dbReference type="GO" id="GO:0022008">
    <property type="term" value="P:neurogenesis"/>
    <property type="evidence" value="ECO:0007669"/>
    <property type="project" value="TreeGrafter"/>
</dbReference>